<evidence type="ECO:0000313" key="1">
    <source>
        <dbReference type="EMBL" id="KKM72532.1"/>
    </source>
</evidence>
<comment type="caution">
    <text evidence="1">The sequence shown here is derived from an EMBL/GenBank/DDBJ whole genome shotgun (WGS) entry which is preliminary data.</text>
</comment>
<proteinExistence type="predicted"/>
<gene>
    <name evidence="1" type="ORF">LCGC14_1419570</name>
</gene>
<dbReference type="EMBL" id="LAZR01009451">
    <property type="protein sequence ID" value="KKM72532.1"/>
    <property type="molecule type" value="Genomic_DNA"/>
</dbReference>
<organism evidence="1">
    <name type="scientific">marine sediment metagenome</name>
    <dbReference type="NCBI Taxonomy" id="412755"/>
    <lineage>
        <taxon>unclassified sequences</taxon>
        <taxon>metagenomes</taxon>
        <taxon>ecological metagenomes</taxon>
    </lineage>
</organism>
<sequence>MIKSEPKEMRAMSAKYFAVIVYTDDVKWMDITAPESYKLLETFLSDDKIISIDITKKDFKYKVMKLDEN</sequence>
<protein>
    <submittedName>
        <fullName evidence="1">Uncharacterized protein</fullName>
    </submittedName>
</protein>
<reference evidence="1" key="1">
    <citation type="journal article" date="2015" name="Nature">
        <title>Complex archaea that bridge the gap between prokaryotes and eukaryotes.</title>
        <authorList>
            <person name="Spang A."/>
            <person name="Saw J.H."/>
            <person name="Jorgensen S.L."/>
            <person name="Zaremba-Niedzwiedzka K."/>
            <person name="Martijn J."/>
            <person name="Lind A.E."/>
            <person name="van Eijk R."/>
            <person name="Schleper C."/>
            <person name="Guy L."/>
            <person name="Ettema T.J."/>
        </authorList>
    </citation>
    <scope>NUCLEOTIDE SEQUENCE</scope>
</reference>
<name>A0A0F9MTH1_9ZZZZ</name>
<dbReference type="AlphaFoldDB" id="A0A0F9MTH1"/>
<accession>A0A0F9MTH1</accession>